<organism evidence="2 3">
    <name type="scientific">Microvirga flocculans</name>
    <dbReference type="NCBI Taxonomy" id="217168"/>
    <lineage>
        <taxon>Bacteria</taxon>
        <taxon>Pseudomonadati</taxon>
        <taxon>Pseudomonadota</taxon>
        <taxon>Alphaproteobacteria</taxon>
        <taxon>Hyphomicrobiales</taxon>
        <taxon>Methylobacteriaceae</taxon>
        <taxon>Microvirga</taxon>
    </lineage>
</organism>
<dbReference type="GO" id="GO:0008233">
    <property type="term" value="F:peptidase activity"/>
    <property type="evidence" value="ECO:0007669"/>
    <property type="project" value="InterPro"/>
</dbReference>
<keyword evidence="1" id="KW-0732">Signal</keyword>
<protein>
    <recommendedName>
        <fullName evidence="4">Peptidase C13, legumain asparaginyl peptidase</fullName>
    </recommendedName>
</protein>
<evidence type="ECO:0000256" key="1">
    <source>
        <dbReference type="SAM" id="SignalP"/>
    </source>
</evidence>
<proteinExistence type="predicted"/>
<dbReference type="AlphaFoldDB" id="A0A7W6ICX8"/>
<reference evidence="2 3" key="1">
    <citation type="submission" date="2020-08" db="EMBL/GenBank/DDBJ databases">
        <title>Genomic Encyclopedia of Type Strains, Phase IV (KMG-IV): sequencing the most valuable type-strain genomes for metagenomic binning, comparative biology and taxonomic classification.</title>
        <authorList>
            <person name="Goeker M."/>
        </authorList>
    </citation>
    <scope>NUCLEOTIDE SEQUENCE [LARGE SCALE GENOMIC DNA]</scope>
    <source>
        <strain evidence="2 3">DSM 15743</strain>
    </source>
</reference>
<dbReference type="Proteomes" id="UP000519439">
    <property type="component" value="Unassembled WGS sequence"/>
</dbReference>
<comment type="caution">
    <text evidence="2">The sequence shown here is derived from an EMBL/GenBank/DDBJ whole genome shotgun (WGS) entry which is preliminary data.</text>
</comment>
<evidence type="ECO:0000313" key="2">
    <source>
        <dbReference type="EMBL" id="MBB4039177.1"/>
    </source>
</evidence>
<dbReference type="RefSeq" id="WP_027314990.1">
    <property type="nucleotide sequence ID" value="NZ_JACIDC010000002.1"/>
</dbReference>
<accession>A0A7W6ICX8</accession>
<keyword evidence="3" id="KW-1185">Reference proteome</keyword>
<dbReference type="Gene3D" id="3.40.50.1460">
    <property type="match status" value="1"/>
</dbReference>
<dbReference type="InterPro" id="IPR001096">
    <property type="entry name" value="Peptidase_C13"/>
</dbReference>
<sequence length="275" mass="29482">MRRFIVSCLVGLSLALSPLQGALAQTARRADQIRLEPQRPGLTDVYVLSFGLWGPQSVFESEAKGAARVLERQFDAKGRSIVRFNTKRHSGATPRSLLAAAEAAGRALDPAEDVVVLVLTSHGAPEGIGLVAGREARLVTPGDVRMLLDESRAQHRVVIVSACYSGVFAEELADERTLVITAAAADKPSFGCRDGAAWTYFGDAFFNRALRDEARLDAAFDKARGLVTQREKREGFDPSNPQMAGGAQVLERLKEACGAAPAQQAACRCARTAVC</sequence>
<gene>
    <name evidence="2" type="ORF">GGR34_000812</name>
</gene>
<name>A0A7W6ICX8_9HYPH</name>
<evidence type="ECO:0000313" key="3">
    <source>
        <dbReference type="Proteomes" id="UP000519439"/>
    </source>
</evidence>
<feature type="signal peptide" evidence="1">
    <location>
        <begin position="1"/>
        <end position="24"/>
    </location>
</feature>
<dbReference type="EMBL" id="JACIDC010000002">
    <property type="protein sequence ID" value="MBB4039177.1"/>
    <property type="molecule type" value="Genomic_DNA"/>
</dbReference>
<evidence type="ECO:0008006" key="4">
    <source>
        <dbReference type="Google" id="ProtNLM"/>
    </source>
</evidence>
<dbReference type="GO" id="GO:0006508">
    <property type="term" value="P:proteolysis"/>
    <property type="evidence" value="ECO:0007669"/>
    <property type="project" value="InterPro"/>
</dbReference>
<feature type="chain" id="PRO_5030987865" description="Peptidase C13, legumain asparaginyl peptidase" evidence="1">
    <location>
        <begin position="25"/>
        <end position="275"/>
    </location>
</feature>
<dbReference type="Pfam" id="PF01650">
    <property type="entry name" value="Peptidase_C13"/>
    <property type="match status" value="1"/>
</dbReference>